<reference evidence="8" key="1">
    <citation type="journal article" date="2019" name="Int. J. Syst. Evol. Microbiol.">
        <title>The Global Catalogue of Microorganisms (GCM) 10K type strain sequencing project: providing services to taxonomists for standard genome sequencing and annotation.</title>
        <authorList>
            <consortium name="The Broad Institute Genomics Platform"/>
            <consortium name="The Broad Institute Genome Sequencing Center for Infectious Disease"/>
            <person name="Wu L."/>
            <person name="Ma J."/>
        </authorList>
    </citation>
    <scope>NUCLEOTIDE SEQUENCE [LARGE SCALE GENOMIC DNA]</scope>
    <source>
        <strain evidence="8">JCM 18050</strain>
    </source>
</reference>
<dbReference type="PANTHER" id="PTHR38776">
    <property type="entry name" value="MLTA-INTERACTING PROTEIN-RELATED"/>
    <property type="match status" value="1"/>
</dbReference>
<keyword evidence="3 6" id="KW-0732">Signal</keyword>
<evidence type="ECO:0000256" key="3">
    <source>
        <dbReference type="ARBA" id="ARBA00022729"/>
    </source>
</evidence>
<dbReference type="Pfam" id="PF06629">
    <property type="entry name" value="MipA"/>
    <property type="match status" value="1"/>
</dbReference>
<dbReference type="RefSeq" id="WP_345489525.1">
    <property type="nucleotide sequence ID" value="NZ_BAABHY010000001.1"/>
</dbReference>
<sequence length="241" mass="27201">MSMLISLPILSHVAQASSFSLGAGALIEQTAYRDYDRQIYPMPIINYQNQYVFVKGPSAGVYAFNTESDKLYFNIAYLPGQFKTSRTDNAALKQLDNRKLSFMAGVGYSHHAKWGSLYANIMTDISGKSHGTLAELAYGYSFQFDKFYIEPKIGVEWQNHKYNDYYFGVSRSESSRSGLNYYSANNGTTPYVAVNAFYNFNQNWQAFVLARYSRVSHAVKDSPMTSRSATGLIGTGIMYRF</sequence>
<dbReference type="InterPro" id="IPR036709">
    <property type="entry name" value="Autotransporte_beta_dom_sf"/>
</dbReference>
<feature type="signal peptide" evidence="6">
    <location>
        <begin position="1"/>
        <end position="16"/>
    </location>
</feature>
<organism evidence="7 8">
    <name type="scientific">Orbus sasakiae</name>
    <dbReference type="NCBI Taxonomy" id="1078475"/>
    <lineage>
        <taxon>Bacteria</taxon>
        <taxon>Pseudomonadati</taxon>
        <taxon>Pseudomonadota</taxon>
        <taxon>Gammaproteobacteria</taxon>
        <taxon>Orbales</taxon>
        <taxon>Orbaceae</taxon>
        <taxon>Orbus</taxon>
    </lineage>
</organism>
<evidence type="ECO:0000256" key="1">
    <source>
        <dbReference type="ARBA" id="ARBA00004442"/>
    </source>
</evidence>
<gene>
    <name evidence="7" type="ORF">GCM10023211_10360</name>
</gene>
<comment type="similarity">
    <text evidence="2">Belongs to the MipA/OmpV family.</text>
</comment>
<evidence type="ECO:0000313" key="8">
    <source>
        <dbReference type="Proteomes" id="UP001500171"/>
    </source>
</evidence>
<dbReference type="EMBL" id="BAABHY010000001">
    <property type="protein sequence ID" value="GAA5108265.1"/>
    <property type="molecule type" value="Genomic_DNA"/>
</dbReference>
<dbReference type="PANTHER" id="PTHR38776:SF1">
    <property type="entry name" value="MLTA-INTERACTING PROTEIN-RELATED"/>
    <property type="match status" value="1"/>
</dbReference>
<name>A0ABP9N796_9GAMM</name>
<proteinExistence type="inferred from homology"/>
<dbReference type="InterPro" id="IPR010583">
    <property type="entry name" value="MipA"/>
</dbReference>
<evidence type="ECO:0000313" key="7">
    <source>
        <dbReference type="EMBL" id="GAA5108265.1"/>
    </source>
</evidence>
<feature type="chain" id="PRO_5046377883" evidence="6">
    <location>
        <begin position="17"/>
        <end position="241"/>
    </location>
</feature>
<comment type="caution">
    <text evidence="7">The sequence shown here is derived from an EMBL/GenBank/DDBJ whole genome shotgun (WGS) entry which is preliminary data.</text>
</comment>
<evidence type="ECO:0000256" key="5">
    <source>
        <dbReference type="ARBA" id="ARBA00023237"/>
    </source>
</evidence>
<keyword evidence="4" id="KW-0472">Membrane</keyword>
<accession>A0ABP9N796</accession>
<dbReference type="SUPFAM" id="SSF103515">
    <property type="entry name" value="Autotransporter"/>
    <property type="match status" value="1"/>
</dbReference>
<keyword evidence="8" id="KW-1185">Reference proteome</keyword>
<keyword evidence="5" id="KW-0998">Cell outer membrane</keyword>
<comment type="subcellular location">
    <subcellularLocation>
        <location evidence="1">Cell outer membrane</location>
    </subcellularLocation>
</comment>
<dbReference type="Proteomes" id="UP001500171">
    <property type="component" value="Unassembled WGS sequence"/>
</dbReference>
<evidence type="ECO:0000256" key="6">
    <source>
        <dbReference type="SAM" id="SignalP"/>
    </source>
</evidence>
<evidence type="ECO:0000256" key="2">
    <source>
        <dbReference type="ARBA" id="ARBA00005722"/>
    </source>
</evidence>
<evidence type="ECO:0000256" key="4">
    <source>
        <dbReference type="ARBA" id="ARBA00023136"/>
    </source>
</evidence>
<protein>
    <submittedName>
        <fullName evidence="7">MipA/OmpV family protein</fullName>
    </submittedName>
</protein>